<dbReference type="AlphaFoldDB" id="A0A518RCG2"/>
<dbReference type="GO" id="GO:0016829">
    <property type="term" value="F:lyase activity"/>
    <property type="evidence" value="ECO:0007669"/>
    <property type="project" value="UniProtKB-KW"/>
</dbReference>
<dbReference type="Proteomes" id="UP000318055">
    <property type="component" value="Chromosome"/>
</dbReference>
<keyword evidence="6" id="KW-1185">Reference proteome</keyword>
<proteinExistence type="predicted"/>
<evidence type="ECO:0000313" key="6">
    <source>
        <dbReference type="Proteomes" id="UP000318055"/>
    </source>
</evidence>
<keyword evidence="1 3" id="KW-0732">Signal</keyword>
<sequence length="420" mass="46443">MPGPSIASLVRALAIGSVLSMASPVATAATPALARCNGAEGYLASGQRTFLWRPEWLAMQRQAIAGDAALRARLVRSADAALRRGPYSVTDKPAAAGSGDKRDYLSIGPYWWPDPSKPSGEPYLRRDGRVNPERNGERFDAQRLGAFARDVETLALAWHVTGDRRYAEHAAKLLRTWFVAPATRMNPNLDYAQAVPGKSAGRPEGIIEATRLVPVIEAIGVLGPSRAIGAEDQRAIEKWFADFATWMATSPNGTGERAAKNNHGIYYDMLLGQFALFARMDKVTQRLAQEFATRRLAPQIDAEGTLPAETARTRSWHYSAFTLRAAVQMAMLGECVGVDLWQGDERANPLRRAVSYLAGYRTRLDDWPFKDIDLSNPQRRDRALRESDTMLEMASWGFRDARFAPPQGPVDTLWLAPYPR</sequence>
<dbReference type="EMBL" id="CP042239">
    <property type="protein sequence ID" value="QDX25143.1"/>
    <property type="molecule type" value="Genomic_DNA"/>
</dbReference>
<dbReference type="GO" id="GO:0042597">
    <property type="term" value="C:periplasmic space"/>
    <property type="evidence" value="ECO:0007669"/>
    <property type="project" value="InterPro"/>
</dbReference>
<evidence type="ECO:0000256" key="1">
    <source>
        <dbReference type="ARBA" id="ARBA00022729"/>
    </source>
</evidence>
<evidence type="ECO:0000256" key="3">
    <source>
        <dbReference type="SAM" id="SignalP"/>
    </source>
</evidence>
<dbReference type="Gene3D" id="1.50.10.100">
    <property type="entry name" value="Chondroitin AC/alginate lyase"/>
    <property type="match status" value="1"/>
</dbReference>
<dbReference type="InterPro" id="IPR008929">
    <property type="entry name" value="Chondroitin_lyas"/>
</dbReference>
<dbReference type="Pfam" id="PF05426">
    <property type="entry name" value="Alginate_lyase"/>
    <property type="match status" value="1"/>
</dbReference>
<dbReference type="SUPFAM" id="SSF48230">
    <property type="entry name" value="Chondroitin AC/alginate lyase"/>
    <property type="match status" value="1"/>
</dbReference>
<protein>
    <submittedName>
        <fullName evidence="5">Alginate lyase family protein</fullName>
    </submittedName>
</protein>
<feature type="chain" id="PRO_5021935011" evidence="3">
    <location>
        <begin position="29"/>
        <end position="420"/>
    </location>
</feature>
<gene>
    <name evidence="5" type="ORF">FPZ54_03290</name>
</gene>
<evidence type="ECO:0000313" key="5">
    <source>
        <dbReference type="EMBL" id="QDX25143.1"/>
    </source>
</evidence>
<evidence type="ECO:0000256" key="2">
    <source>
        <dbReference type="ARBA" id="ARBA00023239"/>
    </source>
</evidence>
<keyword evidence="2 5" id="KW-0456">Lyase</keyword>
<organism evidence="5 6">
    <name type="scientific">Sphingomonas suaedae</name>
    <dbReference type="NCBI Taxonomy" id="2599297"/>
    <lineage>
        <taxon>Bacteria</taxon>
        <taxon>Pseudomonadati</taxon>
        <taxon>Pseudomonadota</taxon>
        <taxon>Alphaproteobacteria</taxon>
        <taxon>Sphingomonadales</taxon>
        <taxon>Sphingomonadaceae</taxon>
        <taxon>Sphingomonas</taxon>
    </lineage>
</organism>
<dbReference type="KEGG" id="ssua:FPZ54_03290"/>
<dbReference type="InterPro" id="IPR008397">
    <property type="entry name" value="Alginate_lyase_dom"/>
</dbReference>
<reference evidence="5 6" key="1">
    <citation type="submission" date="2019-07" db="EMBL/GenBank/DDBJ databases">
        <title>Sphingomonas alkalisoli sp. nov., isolated from rhizosphere soil of Suaedae salsa.</title>
        <authorList>
            <person name="Zhang H."/>
            <person name="Xu L."/>
            <person name="Zhang J.-X."/>
            <person name="Sun J.-Q."/>
        </authorList>
    </citation>
    <scope>NUCLEOTIDE SEQUENCE [LARGE SCALE GENOMIC DNA]</scope>
    <source>
        <strain evidence="5 6">XS-10</strain>
    </source>
</reference>
<feature type="signal peptide" evidence="3">
    <location>
        <begin position="1"/>
        <end position="28"/>
    </location>
</feature>
<accession>A0A518RCG2</accession>
<dbReference type="RefSeq" id="WP_145844952.1">
    <property type="nucleotide sequence ID" value="NZ_CP042239.1"/>
</dbReference>
<feature type="domain" description="Alginate lyase" evidence="4">
    <location>
        <begin position="88"/>
        <end position="362"/>
    </location>
</feature>
<evidence type="ECO:0000259" key="4">
    <source>
        <dbReference type="Pfam" id="PF05426"/>
    </source>
</evidence>
<name>A0A518RCG2_9SPHN</name>
<dbReference type="OrthoDB" id="7210452at2"/>